<proteinExistence type="predicted"/>
<dbReference type="WBParaSite" id="nRc.2.0.1.t46247-RA">
    <property type="protein sequence ID" value="nRc.2.0.1.t46247-RA"/>
    <property type="gene ID" value="nRc.2.0.1.g46247"/>
</dbReference>
<dbReference type="AlphaFoldDB" id="A0A915L649"/>
<dbReference type="Proteomes" id="UP000887565">
    <property type="component" value="Unplaced"/>
</dbReference>
<keyword evidence="1" id="KW-1185">Reference proteome</keyword>
<reference evidence="2" key="1">
    <citation type="submission" date="2022-11" db="UniProtKB">
        <authorList>
            <consortium name="WormBaseParasite"/>
        </authorList>
    </citation>
    <scope>IDENTIFICATION</scope>
</reference>
<name>A0A915L649_ROMCU</name>
<evidence type="ECO:0000313" key="2">
    <source>
        <dbReference type="WBParaSite" id="nRc.2.0.1.t46247-RA"/>
    </source>
</evidence>
<accession>A0A915L649</accession>
<evidence type="ECO:0000313" key="1">
    <source>
        <dbReference type="Proteomes" id="UP000887565"/>
    </source>
</evidence>
<sequence>MIQHKGDGSLLIHGYQSAGMRSGSDPVSSGQWVSLGGRRAMQKWSKDGMTGATRCKGAFKTKITIPIVLILISSSAKDLFTWEAPAPPLLNLHVLLFNVASATLNLHTLLPVAYCARSLPHFMF</sequence>
<organism evidence="1 2">
    <name type="scientific">Romanomermis culicivorax</name>
    <name type="common">Nematode worm</name>
    <dbReference type="NCBI Taxonomy" id="13658"/>
    <lineage>
        <taxon>Eukaryota</taxon>
        <taxon>Metazoa</taxon>
        <taxon>Ecdysozoa</taxon>
        <taxon>Nematoda</taxon>
        <taxon>Enoplea</taxon>
        <taxon>Dorylaimia</taxon>
        <taxon>Mermithida</taxon>
        <taxon>Mermithoidea</taxon>
        <taxon>Mermithidae</taxon>
        <taxon>Romanomermis</taxon>
    </lineage>
</organism>
<protein>
    <submittedName>
        <fullName evidence="2">Uncharacterized protein</fullName>
    </submittedName>
</protein>